<dbReference type="SUPFAM" id="SSF55486">
    <property type="entry name" value="Metalloproteases ('zincins'), catalytic domain"/>
    <property type="match status" value="1"/>
</dbReference>
<dbReference type="PANTHER" id="PTHR15910:SF1">
    <property type="entry name" value="ARCHAEMETZINCIN-2"/>
    <property type="match status" value="1"/>
</dbReference>
<accession>A0A370TVR5</accession>
<keyword evidence="6" id="KW-0482">Metalloprotease</keyword>
<evidence type="ECO:0000256" key="7">
    <source>
        <dbReference type="SAM" id="MobiDB-lite"/>
    </source>
</evidence>
<name>A0A370TVR5_9HELO</name>
<dbReference type="Pfam" id="PF07998">
    <property type="entry name" value="Peptidase_M54"/>
    <property type="match status" value="1"/>
</dbReference>
<evidence type="ECO:0000313" key="9">
    <source>
        <dbReference type="Proteomes" id="UP000254866"/>
    </source>
</evidence>
<dbReference type="PANTHER" id="PTHR15910">
    <property type="entry name" value="ARCHAEMETZINCIN"/>
    <property type="match status" value="1"/>
</dbReference>
<dbReference type="GeneID" id="43596814"/>
<proteinExistence type="predicted"/>
<evidence type="ECO:0000256" key="5">
    <source>
        <dbReference type="ARBA" id="ARBA00022833"/>
    </source>
</evidence>
<dbReference type="RefSeq" id="XP_031872281.1">
    <property type="nucleotide sequence ID" value="XM_032012588.1"/>
</dbReference>
<dbReference type="GO" id="GO:0008237">
    <property type="term" value="F:metallopeptidase activity"/>
    <property type="evidence" value="ECO:0007669"/>
    <property type="project" value="UniProtKB-KW"/>
</dbReference>
<keyword evidence="4" id="KW-0378">Hydrolase</keyword>
<dbReference type="EMBL" id="NPIC01000002">
    <property type="protein sequence ID" value="RDL39625.1"/>
    <property type="molecule type" value="Genomic_DNA"/>
</dbReference>
<dbReference type="GO" id="GO:0006508">
    <property type="term" value="P:proteolysis"/>
    <property type="evidence" value="ECO:0007669"/>
    <property type="project" value="UniProtKB-KW"/>
</dbReference>
<comment type="caution">
    <text evidence="8">The sequence shown here is derived from an EMBL/GenBank/DDBJ whole genome shotgun (WGS) entry which is preliminary data.</text>
</comment>
<dbReference type="InterPro" id="IPR012962">
    <property type="entry name" value="Pept_M54_archaemetzincn"/>
</dbReference>
<sequence>MPPKVSSTCDHSKLVFSASRNAKEVGYKRPTLLQRIAATTAQGSANGTAITKVSTAEKVEDSPTFPGPLILPGDDLSWDPSYPPQSLRSWVRDKDRNKVTAERRTVYIAAPPEVEPNLEFVQKWIHPQVKSRKGLKAVDRPSTKDVLSYLKAFYHGLPVKMLPPSSLRFTDDVDDDIPDPRRRTIWMKTQAESGCVGIRTRATPKGDFTHQLNLNDLLDAAIDILPDDAYALLLLVEHDIYEDEEDEFACGRAYGGSRIAVVSSARYNPVLDEKEGLEREHAWPASHCERYVERCCDTVDSEEGSRKRTGVGKSLVEGESSKTTTNGEVTTPMQAALSAHASLPSIDQSPSAIALSGLWFGRVCRTASHELGHCFGIDHCVYYACCMQGTGSLREDSRQPLYLCPIDLAKILRATGSDAKGHYGALLAFCEKNMDTHLFAAYRSWICGRVKEIERVD</sequence>
<evidence type="ECO:0000256" key="6">
    <source>
        <dbReference type="ARBA" id="ARBA00023049"/>
    </source>
</evidence>
<keyword evidence="3" id="KW-0479">Metal-binding</keyword>
<evidence type="ECO:0000256" key="1">
    <source>
        <dbReference type="ARBA" id="ARBA00001947"/>
    </source>
</evidence>
<gene>
    <name evidence="8" type="ORF">BP5553_03965</name>
</gene>
<dbReference type="CDD" id="cd11375">
    <property type="entry name" value="Peptidase_M54"/>
    <property type="match status" value="1"/>
</dbReference>
<protein>
    <submittedName>
        <fullName evidence="8">Uncharacterized protein</fullName>
    </submittedName>
</protein>
<dbReference type="Proteomes" id="UP000254866">
    <property type="component" value="Unassembled WGS sequence"/>
</dbReference>
<organism evidence="8 9">
    <name type="scientific">Venustampulla echinocandica</name>
    <dbReference type="NCBI Taxonomy" id="2656787"/>
    <lineage>
        <taxon>Eukaryota</taxon>
        <taxon>Fungi</taxon>
        <taxon>Dikarya</taxon>
        <taxon>Ascomycota</taxon>
        <taxon>Pezizomycotina</taxon>
        <taxon>Leotiomycetes</taxon>
        <taxon>Helotiales</taxon>
        <taxon>Pleuroascaceae</taxon>
        <taxon>Venustampulla</taxon>
    </lineage>
</organism>
<evidence type="ECO:0000256" key="4">
    <source>
        <dbReference type="ARBA" id="ARBA00022801"/>
    </source>
</evidence>
<comment type="cofactor">
    <cofactor evidence="1">
        <name>Zn(2+)</name>
        <dbReference type="ChEBI" id="CHEBI:29105"/>
    </cofactor>
</comment>
<dbReference type="Gene3D" id="3.40.390.10">
    <property type="entry name" value="Collagenase (Catalytic Domain)"/>
    <property type="match status" value="1"/>
</dbReference>
<dbReference type="AlphaFoldDB" id="A0A370TVR5"/>
<keyword evidence="9" id="KW-1185">Reference proteome</keyword>
<evidence type="ECO:0000313" key="8">
    <source>
        <dbReference type="EMBL" id="RDL39625.1"/>
    </source>
</evidence>
<feature type="region of interest" description="Disordered" evidence="7">
    <location>
        <begin position="302"/>
        <end position="327"/>
    </location>
</feature>
<evidence type="ECO:0000256" key="3">
    <source>
        <dbReference type="ARBA" id="ARBA00022723"/>
    </source>
</evidence>
<dbReference type="OrthoDB" id="2365600at2759"/>
<dbReference type="InterPro" id="IPR024079">
    <property type="entry name" value="MetalloPept_cat_dom_sf"/>
</dbReference>
<keyword evidence="5" id="KW-0862">Zinc</keyword>
<reference evidence="8 9" key="1">
    <citation type="journal article" date="2018" name="IMA Fungus">
        <title>IMA Genome-F 9: Draft genome sequence of Annulohypoxylon stygium, Aspergillus mulundensis, Berkeleyomyces basicola (syn. Thielaviopsis basicola), Ceratocystis smalleyi, two Cercospora beticola strains, Coleophoma cylindrospora, Fusarium fracticaudum, Phialophora cf. hyalina, and Morchella septimelata.</title>
        <authorList>
            <person name="Wingfield B.D."/>
            <person name="Bills G.F."/>
            <person name="Dong Y."/>
            <person name="Huang W."/>
            <person name="Nel W.J."/>
            <person name="Swalarsk-Parry B.S."/>
            <person name="Vaghefi N."/>
            <person name="Wilken P.M."/>
            <person name="An Z."/>
            <person name="de Beer Z.W."/>
            <person name="De Vos L."/>
            <person name="Chen L."/>
            <person name="Duong T.A."/>
            <person name="Gao Y."/>
            <person name="Hammerbacher A."/>
            <person name="Kikkert J.R."/>
            <person name="Li Y."/>
            <person name="Li H."/>
            <person name="Li K."/>
            <person name="Li Q."/>
            <person name="Liu X."/>
            <person name="Ma X."/>
            <person name="Naidoo K."/>
            <person name="Pethybridge S.J."/>
            <person name="Sun J."/>
            <person name="Steenkamp E.T."/>
            <person name="van der Nest M.A."/>
            <person name="van Wyk S."/>
            <person name="Wingfield M.J."/>
            <person name="Xiong C."/>
            <person name="Yue Q."/>
            <person name="Zhang X."/>
        </authorList>
    </citation>
    <scope>NUCLEOTIDE SEQUENCE [LARGE SCALE GENOMIC DNA]</scope>
    <source>
        <strain evidence="8 9">BP 5553</strain>
    </source>
</reference>
<dbReference type="GO" id="GO:0046872">
    <property type="term" value="F:metal ion binding"/>
    <property type="evidence" value="ECO:0007669"/>
    <property type="project" value="UniProtKB-KW"/>
</dbReference>
<keyword evidence="2" id="KW-0645">Protease</keyword>
<evidence type="ECO:0000256" key="2">
    <source>
        <dbReference type="ARBA" id="ARBA00022670"/>
    </source>
</evidence>